<evidence type="ECO:0000313" key="1">
    <source>
        <dbReference type="EMBL" id="CAB4597860.1"/>
    </source>
</evidence>
<name>A0A6J6GBM2_9ZZZZ</name>
<reference evidence="1" key="1">
    <citation type="submission" date="2020-05" db="EMBL/GenBank/DDBJ databases">
        <authorList>
            <person name="Chiriac C."/>
            <person name="Salcher M."/>
            <person name="Ghai R."/>
            <person name="Kavagutti S V."/>
        </authorList>
    </citation>
    <scope>NUCLEOTIDE SEQUENCE</scope>
</reference>
<organism evidence="1">
    <name type="scientific">freshwater metagenome</name>
    <dbReference type="NCBI Taxonomy" id="449393"/>
    <lineage>
        <taxon>unclassified sequences</taxon>
        <taxon>metagenomes</taxon>
        <taxon>ecological metagenomes</taxon>
    </lineage>
</organism>
<protein>
    <submittedName>
        <fullName evidence="1">Unannotated protein</fullName>
    </submittedName>
</protein>
<sequence>MLCIDLFGKFISPSPQHRRLILRHDTGHRRAPRARANDRDMTIHDPQRMRALTISFFNLGDQTVGFARAFAATSRFERNIGDDHSN</sequence>
<gene>
    <name evidence="1" type="ORF">UFOPK1826_00454</name>
</gene>
<accession>A0A6J6GBM2</accession>
<dbReference type="EMBL" id="CAEZUN010000039">
    <property type="protein sequence ID" value="CAB4597860.1"/>
    <property type="molecule type" value="Genomic_DNA"/>
</dbReference>
<dbReference type="AlphaFoldDB" id="A0A6J6GBM2"/>
<proteinExistence type="predicted"/>